<reference evidence="4" key="1">
    <citation type="journal article" date="2017" name="Nat. Ecol. Evol.">
        <title>Genome expansion and lineage-specific genetic innovations in the forest pathogenic fungi Armillaria.</title>
        <authorList>
            <person name="Sipos G."/>
            <person name="Prasanna A.N."/>
            <person name="Walter M.C."/>
            <person name="O'Connor E."/>
            <person name="Balint B."/>
            <person name="Krizsan K."/>
            <person name="Kiss B."/>
            <person name="Hess J."/>
            <person name="Varga T."/>
            <person name="Slot J."/>
            <person name="Riley R."/>
            <person name="Boka B."/>
            <person name="Rigling D."/>
            <person name="Barry K."/>
            <person name="Lee J."/>
            <person name="Mihaltcheva S."/>
            <person name="LaButti K."/>
            <person name="Lipzen A."/>
            <person name="Waldron R."/>
            <person name="Moloney N.M."/>
            <person name="Sperisen C."/>
            <person name="Kredics L."/>
            <person name="Vagvoelgyi C."/>
            <person name="Patrignani A."/>
            <person name="Fitzpatrick D."/>
            <person name="Nagy I."/>
            <person name="Doyle S."/>
            <person name="Anderson J.B."/>
            <person name="Grigoriev I.V."/>
            <person name="Gueldener U."/>
            <person name="Muensterkoetter M."/>
            <person name="Nagy L.G."/>
        </authorList>
    </citation>
    <scope>NUCLEOTIDE SEQUENCE [LARGE SCALE GENOMIC DNA]</scope>
    <source>
        <strain evidence="4">Ar21-2</strain>
    </source>
</reference>
<sequence>MFTTTESTPSRPLMSTPRTMLFSNLRTDQRENYADERHVDPITAAIEQSGFTELTHLNRLRCMGIESPIMDRHYDNQRHTADNADEKTSRAWYFRMRQIMEEINRFCPVCDVDDRDFRFLDLGCCPGGFSSYILDKNPRATGFGISLSPQEGGHIFLMDESLLDRYSIMFANMAKFELGPGSDLDSLPIATESFDLVVMDAHHLRNQPPMAAHKVYISQLILGLKAVKIGGSIVLKLHRLESEYSARLLYLLDKVSWETRTFKPMTMHRERGSFYVIARGVGLDGRGRPSFEQILLQRAVESFRTLWVNLGEEGSERSVVVEDLNFIITVDELVREYTYRLGCLGRKVWETQTRALESLFRKRRVIAG</sequence>
<dbReference type="OMA" id="WSIQADA"/>
<dbReference type="PANTHER" id="PTHR16121">
    <property type="entry name" value="CAP-SPECIFIC MRNA (NUCLEOSIDE-2'-O-)-METHYLTRANSFERASE 1-RELATED"/>
    <property type="match status" value="1"/>
</dbReference>
<protein>
    <recommendedName>
        <fullName evidence="1">Cap-specific mRNA (nucleoside-2'-O-)-methyltransferase 1</fullName>
        <ecNumber evidence="1">2.1.1.57</ecNumber>
    </recommendedName>
    <alternativeName>
        <fullName evidence="1">Cap1 2'O-ribose methyltransferase 1</fullName>
    </alternativeName>
</protein>
<dbReference type="InParanoid" id="A0A2H3CWK8"/>
<keyword evidence="1" id="KW-0539">Nucleus</keyword>
<dbReference type="GO" id="GO:0016556">
    <property type="term" value="P:mRNA modification"/>
    <property type="evidence" value="ECO:0007669"/>
    <property type="project" value="UniProtKB-UniRule"/>
</dbReference>
<dbReference type="PANTHER" id="PTHR16121:SF0">
    <property type="entry name" value="CAP-SPECIFIC MRNA (NUCLEOSIDE-2'-O-)-METHYLTRANSFERASE 1"/>
    <property type="match status" value="1"/>
</dbReference>
<keyword evidence="1" id="KW-0489">Methyltransferase</keyword>
<dbReference type="Proteomes" id="UP000217790">
    <property type="component" value="Unassembled WGS sequence"/>
</dbReference>
<comment type="function">
    <text evidence="1">S-adenosyl-L-methionine-dependent methyltransferase that mediates RNA cap1 2'-O-ribose methylation to the 5'-cap structure of RNAs. Methylates the ribose of the first nucleotide of a m(7)GpppG-capped mRNA to produce m(7)GpppNmp (cap1).</text>
</comment>
<evidence type="ECO:0000313" key="3">
    <source>
        <dbReference type="EMBL" id="PBK80493.1"/>
    </source>
</evidence>
<dbReference type="InterPro" id="IPR050851">
    <property type="entry name" value="mRNA_Cap_2O-Ribose_MeTrfase"/>
</dbReference>
<comment type="subcellular location">
    <subcellularLocation>
        <location evidence="1">Nucleus</location>
    </subcellularLocation>
</comment>
<dbReference type="CDD" id="cd02440">
    <property type="entry name" value="AdoMet_MTases"/>
    <property type="match status" value="1"/>
</dbReference>
<dbReference type="Pfam" id="PF01728">
    <property type="entry name" value="FtsJ"/>
    <property type="match status" value="1"/>
</dbReference>
<evidence type="ECO:0000313" key="4">
    <source>
        <dbReference type="Proteomes" id="UP000217790"/>
    </source>
</evidence>
<dbReference type="Gene3D" id="3.40.50.12760">
    <property type="match status" value="1"/>
</dbReference>
<accession>A0A2H3CWK8</accession>
<keyword evidence="1" id="KW-0808">Transferase</keyword>
<evidence type="ECO:0000256" key="1">
    <source>
        <dbReference type="RuleBase" id="RU368012"/>
    </source>
</evidence>
<organism evidence="3 4">
    <name type="scientific">Armillaria gallica</name>
    <name type="common">Bulbous honey fungus</name>
    <name type="synonym">Armillaria bulbosa</name>
    <dbReference type="NCBI Taxonomy" id="47427"/>
    <lineage>
        <taxon>Eukaryota</taxon>
        <taxon>Fungi</taxon>
        <taxon>Dikarya</taxon>
        <taxon>Basidiomycota</taxon>
        <taxon>Agaricomycotina</taxon>
        <taxon>Agaricomycetes</taxon>
        <taxon>Agaricomycetidae</taxon>
        <taxon>Agaricales</taxon>
        <taxon>Marasmiineae</taxon>
        <taxon>Physalacriaceae</taxon>
        <taxon>Armillaria</taxon>
    </lineage>
</organism>
<dbReference type="GO" id="GO:0004483">
    <property type="term" value="F:methyltransferase cap1 activity"/>
    <property type="evidence" value="ECO:0007669"/>
    <property type="project" value="UniProtKB-UniRule"/>
</dbReference>
<dbReference type="AlphaFoldDB" id="A0A2H3CWK8"/>
<dbReference type="GO" id="GO:0003676">
    <property type="term" value="F:nucleic acid binding"/>
    <property type="evidence" value="ECO:0007669"/>
    <property type="project" value="UniProtKB-UniRule"/>
</dbReference>
<dbReference type="SUPFAM" id="SSF53335">
    <property type="entry name" value="S-adenosyl-L-methionine-dependent methyltransferases"/>
    <property type="match status" value="1"/>
</dbReference>
<dbReference type="OrthoDB" id="417125at2759"/>
<feature type="domain" description="Ribosomal RNA methyltransferase FtsJ" evidence="2">
    <location>
        <begin position="95"/>
        <end position="280"/>
    </location>
</feature>
<evidence type="ECO:0000259" key="2">
    <source>
        <dbReference type="Pfam" id="PF01728"/>
    </source>
</evidence>
<dbReference type="EC" id="2.1.1.57" evidence="1"/>
<keyword evidence="1" id="KW-0506">mRNA capping</keyword>
<keyword evidence="1" id="KW-0507">mRNA processing</keyword>
<keyword evidence="1" id="KW-0949">S-adenosyl-L-methionine</keyword>
<dbReference type="InterPro" id="IPR029063">
    <property type="entry name" value="SAM-dependent_MTases_sf"/>
</dbReference>
<dbReference type="InterPro" id="IPR002877">
    <property type="entry name" value="RNA_MeTrfase_FtsJ_dom"/>
</dbReference>
<dbReference type="EMBL" id="KZ293744">
    <property type="protein sequence ID" value="PBK80493.1"/>
    <property type="molecule type" value="Genomic_DNA"/>
</dbReference>
<dbReference type="GO" id="GO:0006370">
    <property type="term" value="P:7-methylguanosine mRNA capping"/>
    <property type="evidence" value="ECO:0007669"/>
    <property type="project" value="UniProtKB-UniRule"/>
</dbReference>
<comment type="catalytic activity">
    <reaction evidence="1">
        <text>a 5'-end (N(7)-methyl 5'-triphosphoguanosine)-ribonucleoside in mRNA + S-adenosyl-L-methionine = a 5'-end (N(7)-methyl 5'-triphosphoguanosine)-(2'-O-methyl-ribonucleoside) in mRNA + S-adenosyl-L-homocysteine + H(+)</text>
        <dbReference type="Rhea" id="RHEA:67020"/>
        <dbReference type="Rhea" id="RHEA-COMP:17167"/>
        <dbReference type="Rhea" id="RHEA-COMP:17168"/>
        <dbReference type="ChEBI" id="CHEBI:15378"/>
        <dbReference type="ChEBI" id="CHEBI:57856"/>
        <dbReference type="ChEBI" id="CHEBI:59789"/>
        <dbReference type="ChEBI" id="CHEBI:156461"/>
        <dbReference type="ChEBI" id="CHEBI:167609"/>
        <dbReference type="EC" id="2.1.1.57"/>
    </reaction>
</comment>
<proteinExistence type="predicted"/>
<dbReference type="GO" id="GO:0005634">
    <property type="term" value="C:nucleus"/>
    <property type="evidence" value="ECO:0007669"/>
    <property type="project" value="UniProtKB-SubCell"/>
</dbReference>
<name>A0A2H3CWK8_ARMGA</name>
<keyword evidence="4" id="KW-1185">Reference proteome</keyword>
<dbReference type="STRING" id="47427.A0A2H3CWK8"/>
<dbReference type="GO" id="GO:0032259">
    <property type="term" value="P:methylation"/>
    <property type="evidence" value="ECO:0007669"/>
    <property type="project" value="UniProtKB-KW"/>
</dbReference>
<gene>
    <name evidence="3" type="ORF">ARMGADRAFT_76316</name>
</gene>
<dbReference type="GO" id="GO:0005737">
    <property type="term" value="C:cytoplasm"/>
    <property type="evidence" value="ECO:0007669"/>
    <property type="project" value="TreeGrafter"/>
</dbReference>